<reference evidence="9 10" key="1">
    <citation type="submission" date="2019-01" db="EMBL/GenBank/DDBJ databases">
        <authorList>
            <person name="Chen W.-M."/>
        </authorList>
    </citation>
    <scope>NUCLEOTIDE SEQUENCE [LARGE SCALE GENOMIC DNA]</scope>
    <source>
        <strain evidence="9 10">KYPC3</strain>
    </source>
</reference>
<keyword evidence="6 7" id="KW-0472">Membrane</keyword>
<proteinExistence type="predicted"/>
<dbReference type="GO" id="GO:0005886">
    <property type="term" value="C:plasma membrane"/>
    <property type="evidence" value="ECO:0007669"/>
    <property type="project" value="UniProtKB-SubCell"/>
</dbReference>
<accession>A0A437R511</accession>
<name>A0A437R511_9GAMM</name>
<dbReference type="AlphaFoldDB" id="A0A437R511"/>
<dbReference type="InterPro" id="IPR003399">
    <property type="entry name" value="Mce/MlaD"/>
</dbReference>
<feature type="domain" description="Mce/MlaD" evidence="8">
    <location>
        <begin position="157"/>
        <end position="217"/>
    </location>
</feature>
<comment type="subcellular location">
    <subcellularLocation>
        <location evidence="1">Cell inner membrane</location>
    </subcellularLocation>
</comment>
<keyword evidence="10" id="KW-1185">Reference proteome</keyword>
<evidence type="ECO:0000313" key="9">
    <source>
        <dbReference type="EMBL" id="RVU41757.1"/>
    </source>
</evidence>
<keyword evidence="2" id="KW-1003">Cell membrane</keyword>
<dbReference type="Pfam" id="PF02470">
    <property type="entry name" value="MlaD"/>
    <property type="match status" value="3"/>
</dbReference>
<dbReference type="OrthoDB" id="9806984at2"/>
<evidence type="ECO:0000256" key="4">
    <source>
        <dbReference type="ARBA" id="ARBA00022692"/>
    </source>
</evidence>
<feature type="domain" description="Mce/MlaD" evidence="8">
    <location>
        <begin position="287"/>
        <end position="386"/>
    </location>
</feature>
<keyword evidence="4 7" id="KW-0812">Transmembrane</keyword>
<feature type="transmembrane region" description="Helical" evidence="7">
    <location>
        <begin position="20"/>
        <end position="38"/>
    </location>
</feature>
<keyword evidence="3" id="KW-0997">Cell inner membrane</keyword>
<evidence type="ECO:0000256" key="1">
    <source>
        <dbReference type="ARBA" id="ARBA00004533"/>
    </source>
</evidence>
<dbReference type="PANTHER" id="PTHR30462:SF2">
    <property type="entry name" value="INTERMEMBRANE TRANSPORT PROTEIN PQIB"/>
    <property type="match status" value="1"/>
</dbReference>
<evidence type="ECO:0000256" key="5">
    <source>
        <dbReference type="ARBA" id="ARBA00022989"/>
    </source>
</evidence>
<evidence type="ECO:0000259" key="8">
    <source>
        <dbReference type="Pfam" id="PF02470"/>
    </source>
</evidence>
<evidence type="ECO:0000256" key="3">
    <source>
        <dbReference type="ARBA" id="ARBA00022519"/>
    </source>
</evidence>
<protein>
    <submittedName>
        <fullName evidence="9">Intermembrane transport protein PqiB</fullName>
    </submittedName>
</protein>
<dbReference type="EMBL" id="SACS01000001">
    <property type="protein sequence ID" value="RVU41757.1"/>
    <property type="molecule type" value="Genomic_DNA"/>
</dbReference>
<evidence type="ECO:0000313" key="10">
    <source>
        <dbReference type="Proteomes" id="UP000283077"/>
    </source>
</evidence>
<evidence type="ECO:0000256" key="2">
    <source>
        <dbReference type="ARBA" id="ARBA00022475"/>
    </source>
</evidence>
<organism evidence="9 10">
    <name type="scientific">Rheinheimera riviphila</name>
    <dbReference type="NCBI Taxonomy" id="1834037"/>
    <lineage>
        <taxon>Bacteria</taxon>
        <taxon>Pseudomonadati</taxon>
        <taxon>Pseudomonadota</taxon>
        <taxon>Gammaproteobacteria</taxon>
        <taxon>Chromatiales</taxon>
        <taxon>Chromatiaceae</taxon>
        <taxon>Rheinheimera</taxon>
    </lineage>
</organism>
<dbReference type="RefSeq" id="WP_127697149.1">
    <property type="nucleotide sequence ID" value="NZ_SACS01000001.1"/>
</dbReference>
<sequence>MTEQAVKARVRKITQWSPIWIVPVVAVLIGAWMLVYTYKNQGPTLTLLASNAEGIIPGKTAIKSRSVDVGKVFSVELSQDLKQVVIKARMNPGSDALLNDESQLWVVKPSVGRGGVTGLNTLLSGAYIELQPGKGSTDKFYYELLDSPPIAPPDAPGVRVFLTSGDATSLSVGDPVLYRGYDVGTVELGEFDTAGRSMRYQLFIRAPYDALVTENVRFWQSSGMALDMSAEGVRIEMGSIATLLSGGVTFDVLDGWPLGAPAANNSKFQLFQNKKSIQDGLYNEYLEYLLFFDESVRGLTSGAPVEYRGVRIGTVMTVPYFFNMKNPLQIAFNRGIPVLIRIEAGRLYDNLTLPQLQTELDQAVQQGLRAVLKTGNLLTGGLYIDLNIIEDAPPLETVEVAVAAAADTTAVLDAVPDAVPDKVAVAAVDNVQATPLAIPELDQFAGYKILPTARSGLGHIEQKVLQALDKINNLPVEQVLADSSATLNETRQLMLESQQLVKSLDALVGKDSTQALPAEVQQSLLEMRKTLNGFSAGSPVYERINSNLQAMDKVLRDLQPVVQTLNQQSNALILGADPKTDPEPKQGVKP</sequence>
<comment type="caution">
    <text evidence="9">The sequence shown here is derived from an EMBL/GenBank/DDBJ whole genome shotgun (WGS) entry which is preliminary data.</text>
</comment>
<evidence type="ECO:0000256" key="7">
    <source>
        <dbReference type="SAM" id="Phobius"/>
    </source>
</evidence>
<dbReference type="InterPro" id="IPR051800">
    <property type="entry name" value="PqiA-PqiB_transport"/>
</dbReference>
<evidence type="ECO:0000256" key="6">
    <source>
        <dbReference type="ARBA" id="ARBA00023136"/>
    </source>
</evidence>
<keyword evidence="5 7" id="KW-1133">Transmembrane helix</keyword>
<dbReference type="PANTHER" id="PTHR30462">
    <property type="entry name" value="INTERMEMBRANE TRANSPORT PROTEIN PQIB-RELATED"/>
    <property type="match status" value="1"/>
</dbReference>
<gene>
    <name evidence="9" type="ORF">EOE67_00735</name>
</gene>
<dbReference type="Proteomes" id="UP000283077">
    <property type="component" value="Unassembled WGS sequence"/>
</dbReference>
<feature type="domain" description="Mce/MlaD" evidence="8">
    <location>
        <begin position="42"/>
        <end position="133"/>
    </location>
</feature>
<dbReference type="NCBIfam" id="NF008070">
    <property type="entry name" value="PRK10807.1"/>
    <property type="match status" value="1"/>
</dbReference>